<sequence>MNKIYYLFVAISVMAFTATAQESGSYISVTGNVGSSSLNYKLKGIDGNRDSKVGYGMNLEYSYFFDEHWGIASGLGFTHFKTMVYTNGTISKDDYSSLGMQIDNDDISGNPKDYELRARLANWDEKQYGYFLDIPVMGKYQTWFGETQRWGMYAGLGVKLQFPIRAKYSFLDNKETKLNVSGYYAHIPEDVGAPGLQPVPQHGFGTTETPENVLNGKGNAKLQMSVTGSLELGFMVDLGQNMDLLLGGYFDYGFNDLKKKKSKSLLTAPENYHPDADNNVGKGISYDGLLNTHFTNKVNLVSFGAKIGLRFKL</sequence>
<dbReference type="Gene3D" id="2.40.160.20">
    <property type="match status" value="1"/>
</dbReference>
<dbReference type="EMBL" id="FNVS01000008">
    <property type="protein sequence ID" value="SEF85237.1"/>
    <property type="molecule type" value="Genomic_DNA"/>
</dbReference>
<gene>
    <name evidence="3" type="ORF">SAMN05444001_10860</name>
</gene>
<dbReference type="AlphaFoldDB" id="A0A8G2F501"/>
<protein>
    <submittedName>
        <fullName evidence="3">Outer membrane protein beta-barrel domain-containing protein</fullName>
    </submittedName>
</protein>
<dbReference type="Proteomes" id="UP000236725">
    <property type="component" value="Unassembled WGS sequence"/>
</dbReference>
<keyword evidence="4" id="KW-1185">Reference proteome</keyword>
<dbReference type="RefSeq" id="WP_103983265.1">
    <property type="nucleotide sequence ID" value="NZ_FNVS01000008.1"/>
</dbReference>
<evidence type="ECO:0000256" key="1">
    <source>
        <dbReference type="SAM" id="SignalP"/>
    </source>
</evidence>
<accession>A0A8G2F501</accession>
<proteinExistence type="predicted"/>
<dbReference type="Pfam" id="PF13568">
    <property type="entry name" value="OMP_b-brl_2"/>
    <property type="match status" value="1"/>
</dbReference>
<organism evidence="3 4">
    <name type="scientific">Parabacteroides chinchillae</name>
    <dbReference type="NCBI Taxonomy" id="871327"/>
    <lineage>
        <taxon>Bacteria</taxon>
        <taxon>Pseudomonadati</taxon>
        <taxon>Bacteroidota</taxon>
        <taxon>Bacteroidia</taxon>
        <taxon>Bacteroidales</taxon>
        <taxon>Tannerellaceae</taxon>
        <taxon>Parabacteroides</taxon>
    </lineage>
</organism>
<keyword evidence="1" id="KW-0732">Signal</keyword>
<evidence type="ECO:0000313" key="3">
    <source>
        <dbReference type="EMBL" id="SEF85237.1"/>
    </source>
</evidence>
<evidence type="ECO:0000313" key="4">
    <source>
        <dbReference type="Proteomes" id="UP000236725"/>
    </source>
</evidence>
<dbReference type="InterPro" id="IPR025665">
    <property type="entry name" value="Beta-barrel_OMP_2"/>
</dbReference>
<reference evidence="3 4" key="1">
    <citation type="submission" date="2016-10" db="EMBL/GenBank/DDBJ databases">
        <authorList>
            <person name="Varghese N."/>
            <person name="Submissions S."/>
        </authorList>
    </citation>
    <scope>NUCLEOTIDE SEQUENCE [LARGE SCALE GENOMIC DNA]</scope>
    <source>
        <strain evidence="3 4">DSM 29073</strain>
    </source>
</reference>
<evidence type="ECO:0000259" key="2">
    <source>
        <dbReference type="Pfam" id="PF13568"/>
    </source>
</evidence>
<comment type="caution">
    <text evidence="3">The sequence shown here is derived from an EMBL/GenBank/DDBJ whole genome shotgun (WGS) entry which is preliminary data.</text>
</comment>
<feature type="domain" description="Outer membrane protein beta-barrel" evidence="2">
    <location>
        <begin position="20"/>
        <end position="257"/>
    </location>
</feature>
<feature type="chain" id="PRO_5034415982" evidence="1">
    <location>
        <begin position="21"/>
        <end position="313"/>
    </location>
</feature>
<name>A0A8G2F501_9BACT</name>
<feature type="signal peptide" evidence="1">
    <location>
        <begin position="1"/>
        <end position="20"/>
    </location>
</feature>